<organism evidence="2 3">
    <name type="scientific">Fulvitalea axinellae</name>
    <dbReference type="NCBI Taxonomy" id="1182444"/>
    <lineage>
        <taxon>Bacteria</taxon>
        <taxon>Pseudomonadati</taxon>
        <taxon>Bacteroidota</taxon>
        <taxon>Cytophagia</taxon>
        <taxon>Cytophagales</taxon>
        <taxon>Persicobacteraceae</taxon>
        <taxon>Fulvitalea</taxon>
    </lineage>
</organism>
<accession>A0AAU9CUM7</accession>
<dbReference type="Pfam" id="PF06452">
    <property type="entry name" value="CBM9_1"/>
    <property type="match status" value="1"/>
</dbReference>
<dbReference type="EMBL" id="AP025320">
    <property type="protein sequence ID" value="BDD12770.1"/>
    <property type="molecule type" value="Genomic_DNA"/>
</dbReference>
<name>A0AAU9CUM7_9BACT</name>
<dbReference type="SUPFAM" id="SSF49344">
    <property type="entry name" value="CBD9-like"/>
    <property type="match status" value="1"/>
</dbReference>
<dbReference type="KEGG" id="fax:FUAX_52020"/>
<evidence type="ECO:0000259" key="1">
    <source>
        <dbReference type="Pfam" id="PF06452"/>
    </source>
</evidence>
<dbReference type="AlphaFoldDB" id="A0AAU9CUM7"/>
<dbReference type="RefSeq" id="WP_338395914.1">
    <property type="nucleotide sequence ID" value="NZ_AP025320.1"/>
</dbReference>
<keyword evidence="2" id="KW-0614">Plasmid</keyword>
<evidence type="ECO:0000313" key="2">
    <source>
        <dbReference type="EMBL" id="BDD12770.1"/>
    </source>
</evidence>
<dbReference type="PANTHER" id="PTHR35532">
    <property type="entry name" value="SIMILAR TO POLYHYDROXYALKANOATE DEPOLYMERASE"/>
    <property type="match status" value="1"/>
</dbReference>
<protein>
    <recommendedName>
        <fullName evidence="1">Carbohydrate-binding domain-containing protein</fullName>
    </recommendedName>
</protein>
<geneLocation type="plasmid" evidence="2 3">
    <name>pFA6</name>
</geneLocation>
<evidence type="ECO:0000313" key="3">
    <source>
        <dbReference type="Proteomes" id="UP001348817"/>
    </source>
</evidence>
<proteinExistence type="predicted"/>
<keyword evidence="3" id="KW-1185">Reference proteome</keyword>
<dbReference type="GO" id="GO:0030246">
    <property type="term" value="F:carbohydrate binding"/>
    <property type="evidence" value="ECO:0007669"/>
    <property type="project" value="InterPro"/>
</dbReference>
<dbReference type="GO" id="GO:0016052">
    <property type="term" value="P:carbohydrate catabolic process"/>
    <property type="evidence" value="ECO:0007669"/>
    <property type="project" value="InterPro"/>
</dbReference>
<gene>
    <name evidence="2" type="ORF">FUAX_52020</name>
</gene>
<feature type="domain" description="Carbohydrate-binding" evidence="1">
    <location>
        <begin position="59"/>
        <end position="210"/>
    </location>
</feature>
<dbReference type="CDD" id="cd09620">
    <property type="entry name" value="CBM9_like_3"/>
    <property type="match status" value="1"/>
</dbReference>
<dbReference type="InterPro" id="IPR010502">
    <property type="entry name" value="Carb-bd_dom_fam9"/>
</dbReference>
<sequence length="387" mass="45365">MFLGNIDHFLKLTMMKGSWIVGTLALALSISCAMAQKSLKPIPKPKGYVCYRTTAPVTIDGKLDEKDWANAEWTDAFIDIEGSEKPTPRFKTRAKMLWDDKYLYVSAELEEPHLWGKLTKDESIIYYDNDFEIFIDPNSDTHLYHEFEINVLGTKWDLMLDKPYREGGLHVNGWDMKGLKSAVSVDGTINDPSDTDKGWSVEVALPLASLSETQFGRALPRHGTQWRINFSRVEWKHEIKKGKYVKKRRENGKRIREDNWVWSPQYLINMHYPERWGFLQFSDKKVGGRKEPFKYDQDEIVRLWMYEVYYAQRSFRHKKGRYAKTFQELGVTDFTLDGKTLESPWMDASERFFEATVTSPFSGRVCHIRFDGKSWFDSRRKRKRKGA</sequence>
<dbReference type="PANTHER" id="PTHR35532:SF5">
    <property type="entry name" value="CARBOHYDRATE-BINDING DOMAIN-CONTAINING PROTEIN"/>
    <property type="match status" value="1"/>
</dbReference>
<dbReference type="Gene3D" id="2.60.40.1190">
    <property type="match status" value="1"/>
</dbReference>
<dbReference type="GO" id="GO:0004553">
    <property type="term" value="F:hydrolase activity, hydrolyzing O-glycosyl compounds"/>
    <property type="evidence" value="ECO:0007669"/>
    <property type="project" value="InterPro"/>
</dbReference>
<dbReference type="Proteomes" id="UP001348817">
    <property type="component" value="Plasmid pFA6"/>
</dbReference>
<reference evidence="2 3" key="1">
    <citation type="submission" date="2021-12" db="EMBL/GenBank/DDBJ databases">
        <title>Genome sequencing of bacteria with rrn-lacking chromosome and rrn-plasmid.</title>
        <authorList>
            <person name="Anda M."/>
            <person name="Iwasaki W."/>
        </authorList>
    </citation>
    <scope>NUCLEOTIDE SEQUENCE [LARGE SCALE GENOMIC DNA]</scope>
    <source>
        <strain evidence="2 3">DSM 100852</strain>
        <plasmid evidence="2 3">pFA6</plasmid>
    </source>
</reference>